<dbReference type="RefSeq" id="WP_378175240.1">
    <property type="nucleotide sequence ID" value="NZ_JBHTCR010000002.1"/>
</dbReference>
<dbReference type="Pfam" id="PF18962">
    <property type="entry name" value="Por_Secre_tail"/>
    <property type="match status" value="1"/>
</dbReference>
<reference evidence="5" key="1">
    <citation type="journal article" date="2019" name="Int. J. Syst. Evol. Microbiol.">
        <title>The Global Catalogue of Microorganisms (GCM) 10K type strain sequencing project: providing services to taxonomists for standard genome sequencing and annotation.</title>
        <authorList>
            <consortium name="The Broad Institute Genomics Platform"/>
            <consortium name="The Broad Institute Genome Sequencing Center for Infectious Disease"/>
            <person name="Wu L."/>
            <person name="Ma J."/>
        </authorList>
    </citation>
    <scope>NUCLEOTIDE SEQUENCE [LARGE SCALE GENOMIC DNA]</scope>
    <source>
        <strain evidence="5">CCUG 54781</strain>
    </source>
</reference>
<dbReference type="Proteomes" id="UP001596550">
    <property type="component" value="Unassembled WGS sequence"/>
</dbReference>
<feature type="chain" id="PRO_5046203788" evidence="2">
    <location>
        <begin position="25"/>
        <end position="268"/>
    </location>
</feature>
<dbReference type="EMBL" id="JBHTCR010000002">
    <property type="protein sequence ID" value="MFC7346257.1"/>
    <property type="molecule type" value="Genomic_DNA"/>
</dbReference>
<feature type="domain" description="Secretion system C-terminal sorting" evidence="3">
    <location>
        <begin position="199"/>
        <end position="261"/>
    </location>
</feature>
<evidence type="ECO:0000313" key="5">
    <source>
        <dbReference type="Proteomes" id="UP001596550"/>
    </source>
</evidence>
<comment type="caution">
    <text evidence="4">The sequence shown here is derived from an EMBL/GenBank/DDBJ whole genome shotgun (WGS) entry which is preliminary data.</text>
</comment>
<organism evidence="4 5">
    <name type="scientific">Chryseobacterium zhengzhouense</name>
    <dbReference type="NCBI Taxonomy" id="1636086"/>
    <lineage>
        <taxon>Bacteria</taxon>
        <taxon>Pseudomonadati</taxon>
        <taxon>Bacteroidota</taxon>
        <taxon>Flavobacteriia</taxon>
        <taxon>Flavobacteriales</taxon>
        <taxon>Weeksellaceae</taxon>
        <taxon>Chryseobacterium group</taxon>
        <taxon>Chryseobacterium</taxon>
    </lineage>
</organism>
<proteinExistence type="predicted"/>
<keyword evidence="5" id="KW-1185">Reference proteome</keyword>
<dbReference type="InterPro" id="IPR026444">
    <property type="entry name" value="Secre_tail"/>
</dbReference>
<gene>
    <name evidence="4" type="ORF">ACFQO9_05915</name>
</gene>
<protein>
    <submittedName>
        <fullName evidence="4">T9SS type A sorting domain-containing protein</fullName>
    </submittedName>
</protein>
<evidence type="ECO:0000256" key="1">
    <source>
        <dbReference type="ARBA" id="ARBA00022729"/>
    </source>
</evidence>
<name>A0ABW2LVN6_9FLAO</name>
<evidence type="ECO:0000259" key="3">
    <source>
        <dbReference type="Pfam" id="PF18962"/>
    </source>
</evidence>
<evidence type="ECO:0000256" key="2">
    <source>
        <dbReference type="SAM" id="SignalP"/>
    </source>
</evidence>
<sequence>MIKNNFLFAGLITASVSVSSVLNAQCNAVSEFSENFDTLSCCNMGVVPSCWNSILTAGGGNQIISSTLPASSPSNVYQTGYNKVSIVVMPSLTNINAGTHHFKFKVRVNSGPGLLDFGYITDVNDATTFVTLQSITITNSTYDSTSERIFDVPTTVPVNARLAIRNPGTTWAGHYWDDAVWEPKTALSTNDLKLNDFKIYPNPFTDLITISDTKEMKQLKVTDVSGRLIRMIEKPSTKINLSDLKAGIYFMTIEFKDGKSQTFKTIKE</sequence>
<keyword evidence="1 2" id="KW-0732">Signal</keyword>
<evidence type="ECO:0000313" key="4">
    <source>
        <dbReference type="EMBL" id="MFC7346257.1"/>
    </source>
</evidence>
<feature type="signal peptide" evidence="2">
    <location>
        <begin position="1"/>
        <end position="24"/>
    </location>
</feature>
<accession>A0ABW2LVN6</accession>
<dbReference type="NCBIfam" id="TIGR04183">
    <property type="entry name" value="Por_Secre_tail"/>
    <property type="match status" value="1"/>
</dbReference>